<name>A0A7M5V1G0_9CNID</name>
<dbReference type="EnsemblMetazoa" id="CLYHEMT009698.1">
    <property type="protein sequence ID" value="CLYHEMP009698.1"/>
    <property type="gene ID" value="CLYHEMG009698"/>
</dbReference>
<feature type="transmembrane region" description="Helical" evidence="1">
    <location>
        <begin position="150"/>
        <end position="174"/>
    </location>
</feature>
<evidence type="ECO:0000256" key="1">
    <source>
        <dbReference type="SAM" id="Phobius"/>
    </source>
</evidence>
<keyword evidence="1" id="KW-0812">Transmembrane</keyword>
<proteinExistence type="predicted"/>
<reference evidence="2" key="1">
    <citation type="submission" date="2021-01" db="UniProtKB">
        <authorList>
            <consortium name="EnsemblMetazoa"/>
        </authorList>
    </citation>
    <scope>IDENTIFICATION</scope>
</reference>
<dbReference type="AlphaFoldDB" id="A0A7M5V1G0"/>
<protein>
    <submittedName>
        <fullName evidence="2">Uncharacterized protein</fullName>
    </submittedName>
</protein>
<evidence type="ECO:0000313" key="2">
    <source>
        <dbReference type="EnsemblMetazoa" id="CLYHEMP009698.1"/>
    </source>
</evidence>
<dbReference type="OrthoDB" id="6020030at2759"/>
<keyword evidence="1" id="KW-1133">Transmembrane helix</keyword>
<keyword evidence="3" id="KW-1185">Reference proteome</keyword>
<sequence>MCFCCHPQRHYKLQLEVINEYSKIERQPYIIDVEPEERSVCCCLCDAGVNNLHLNNQPTDQVIYDNVCFPLCCKGGDFEWQDRGHYFRLEMPSLYIHDGLYVDGKEINSRRYNHTEWKCQFAVWLLIGFLVLAAGVAFIVLHFLDCCWGGFLYLGISCVLTSVFSLLVGCIGCCRISKLVSRYRANQRAQAKVANDNFTRI</sequence>
<feature type="transmembrane region" description="Helical" evidence="1">
    <location>
        <begin position="121"/>
        <end position="144"/>
    </location>
</feature>
<keyword evidence="1" id="KW-0472">Membrane</keyword>
<evidence type="ECO:0000313" key="3">
    <source>
        <dbReference type="Proteomes" id="UP000594262"/>
    </source>
</evidence>
<accession>A0A7M5V1G0</accession>
<organism evidence="2 3">
    <name type="scientific">Clytia hemisphaerica</name>
    <dbReference type="NCBI Taxonomy" id="252671"/>
    <lineage>
        <taxon>Eukaryota</taxon>
        <taxon>Metazoa</taxon>
        <taxon>Cnidaria</taxon>
        <taxon>Hydrozoa</taxon>
        <taxon>Hydroidolina</taxon>
        <taxon>Leptothecata</taxon>
        <taxon>Obeliida</taxon>
        <taxon>Clytiidae</taxon>
        <taxon>Clytia</taxon>
    </lineage>
</organism>
<dbReference type="Proteomes" id="UP000594262">
    <property type="component" value="Unplaced"/>
</dbReference>